<reference evidence="2" key="1">
    <citation type="submission" date="2009-01" db="EMBL/GenBank/DDBJ databases">
        <title>The Genome Sequence of Brucella pinnipedialis M292/94/1.</title>
        <authorList>
            <consortium name="The Broad Institute Genome Sequencing Platform"/>
            <person name="Ward D."/>
            <person name="Young S.K."/>
            <person name="Kodira C.D."/>
            <person name="Zeng Q."/>
            <person name="Koehrsen M."/>
            <person name="Alvarado L."/>
            <person name="Berlin A."/>
            <person name="Borenstein D."/>
            <person name="Chen Z."/>
            <person name="Engels R."/>
            <person name="Freedman E."/>
            <person name="Gellesch M."/>
            <person name="Goldberg J."/>
            <person name="Griggs A."/>
            <person name="Gujja S."/>
            <person name="Heiman D."/>
            <person name="Hepburn T."/>
            <person name="Howarth C."/>
            <person name="Jen D."/>
            <person name="Larson L."/>
            <person name="Lewis B."/>
            <person name="Mehta T."/>
            <person name="Park D."/>
            <person name="Pearson M."/>
            <person name="Roberts A."/>
            <person name="Saif S."/>
            <person name="Shea T."/>
            <person name="Shenoy N."/>
            <person name="Sisk P."/>
            <person name="Stolte C."/>
            <person name="Sykes S."/>
            <person name="Walk T."/>
            <person name="White J."/>
            <person name="Yandava C."/>
            <person name="Whatmore A.M."/>
            <person name="Perrett L.L."/>
            <person name="O'Callaghan D."/>
            <person name="Nusbaum C."/>
            <person name="Galagan J."/>
            <person name="Birren B."/>
        </authorList>
    </citation>
    <scope>NUCLEOTIDE SEQUENCE [LARGE SCALE GENOMIC DNA]</scope>
    <source>
        <strain evidence="2">M292/94/1</strain>
    </source>
</reference>
<name>A0A0E1X0I2_9HYPH</name>
<dbReference type="Proteomes" id="UP000004659">
    <property type="component" value="Unassembled WGS sequence"/>
</dbReference>
<sequence>MQMMFSRAFRCYCRLCICLLACGKLAGFARFSLGTVRFLLKRHMRPNISGTEIFVLPFRPVFIPTVPKVILRR</sequence>
<gene>
    <name evidence="2" type="ORF">BALG_00689</name>
</gene>
<evidence type="ECO:0000313" key="2">
    <source>
        <dbReference type="EMBL" id="EEZ30570.1"/>
    </source>
</evidence>
<keyword evidence="1" id="KW-0732">Signal</keyword>
<dbReference type="EMBL" id="EQ999546">
    <property type="protein sequence ID" value="EEZ30570.1"/>
    <property type="molecule type" value="Genomic_DNA"/>
</dbReference>
<feature type="signal peptide" evidence="1">
    <location>
        <begin position="1"/>
        <end position="26"/>
    </location>
</feature>
<evidence type="ECO:0008006" key="3">
    <source>
        <dbReference type="Google" id="ProtNLM"/>
    </source>
</evidence>
<accession>A0A0E1X0I2</accession>
<proteinExistence type="predicted"/>
<protein>
    <recommendedName>
        <fullName evidence="3">Secreted protein</fullName>
    </recommendedName>
</protein>
<evidence type="ECO:0000256" key="1">
    <source>
        <dbReference type="SAM" id="SignalP"/>
    </source>
</evidence>
<dbReference type="AlphaFoldDB" id="A0A0E1X0I2"/>
<feature type="chain" id="PRO_5002388971" description="Secreted protein" evidence="1">
    <location>
        <begin position="27"/>
        <end position="73"/>
    </location>
</feature>
<dbReference type="HOGENOM" id="CLU_2732140_0_0_5"/>
<organism evidence="2">
    <name type="scientific">Brucella pinnipedialis M292/94/1</name>
    <dbReference type="NCBI Taxonomy" id="520462"/>
    <lineage>
        <taxon>Bacteria</taxon>
        <taxon>Pseudomonadati</taxon>
        <taxon>Pseudomonadota</taxon>
        <taxon>Alphaproteobacteria</taxon>
        <taxon>Hyphomicrobiales</taxon>
        <taxon>Brucellaceae</taxon>
        <taxon>Brucella/Ochrobactrum group</taxon>
        <taxon>Brucella</taxon>
    </lineage>
</organism>